<name>A0A0A7RM34_9BETA</name>
<reference evidence="2 3" key="3">
    <citation type="journal article" date="2015" name="Genome Announc.">
        <title>Complete Genome Sequence of the Human Herpesvirus 6A Strain AJ from Africa Resembles Strain GS from North America.</title>
        <authorList>
            <person name="Tweedy J."/>
            <person name="Spyrou M.A."/>
            <person name="Donaldson C.D."/>
            <person name="Depledge D."/>
            <person name="Breuer J."/>
            <person name="Gompels U.A."/>
        </authorList>
    </citation>
    <scope>NUCLEOTIDE SEQUENCE [LARGE SCALE GENOMIC DNA]</scope>
    <source>
        <strain evidence="2">AJ</strain>
    </source>
</reference>
<dbReference type="EMBL" id="KP257584">
    <property type="protein sequence ID" value="AJA36236.1"/>
    <property type="molecule type" value="Genomic_DNA"/>
</dbReference>
<proteinExistence type="predicted"/>
<evidence type="ECO:0000256" key="1">
    <source>
        <dbReference type="SAM" id="Phobius"/>
    </source>
</evidence>
<protein>
    <submittedName>
        <fullName evidence="2">U24 protein</fullName>
    </submittedName>
</protein>
<reference evidence="2 3" key="2">
    <citation type="journal article" date="2002" name="J. Virol. Methods">
        <title>Characterisation of a human herpesvirus 6 variant A 'amplicon' and replication modulation by U94-Rep 'latency gene'.</title>
        <authorList>
            <person name="Turner S."/>
            <person name="DiLuca D."/>
            <person name="Gompels U."/>
        </authorList>
    </citation>
    <scope>NUCLEOTIDE SEQUENCE [LARGE SCALE GENOMIC DNA]</scope>
    <source>
        <strain evidence="2">AJ</strain>
    </source>
</reference>
<keyword evidence="1" id="KW-0812">Transmembrane</keyword>
<evidence type="ECO:0000313" key="2">
    <source>
        <dbReference type="EMBL" id="AJA36236.1"/>
    </source>
</evidence>
<evidence type="ECO:0000313" key="3">
    <source>
        <dbReference type="Proteomes" id="UP000142548"/>
    </source>
</evidence>
<organism evidence="2 3">
    <name type="scientific">Human betaherpesvirus 6A</name>
    <dbReference type="NCBI Taxonomy" id="32603"/>
    <lineage>
        <taxon>Viruses</taxon>
        <taxon>Duplodnaviria</taxon>
        <taxon>Heunggongvirae</taxon>
        <taxon>Peploviricota</taxon>
        <taxon>Herviviricetes</taxon>
        <taxon>Herpesvirales</taxon>
        <taxon>Orthoherpesviridae</taxon>
        <taxon>Betaherpesvirinae</taxon>
        <taxon>Roseolovirus</taxon>
        <taxon>Roseolovirus humanbeta6a</taxon>
    </lineage>
</organism>
<sequence>MDPPRTPPPSYSEVLMMDVMCGQVSPHVSNDTSFVECIPPPQSRPAWNLWNNRRKTFSFLVLTGLAIAMILFIVFVLYVFHVNRQRR</sequence>
<keyword evidence="1" id="KW-1133">Transmembrane helix</keyword>
<reference evidence="2 3" key="1">
    <citation type="journal article" date="1993" name="J. Virol.">
        <title>Identification of a lytic-phase origin of DNA replication in human herpesvirus 6B strain Z29.</title>
        <authorList>
            <person name="Dewhurst S."/>
            <person name="Dollard S.C."/>
            <person name="Pellett P.E."/>
            <person name="Dambaugh T.R."/>
        </authorList>
    </citation>
    <scope>NUCLEOTIDE SEQUENCE [LARGE SCALE GENOMIC DNA]</scope>
    <source>
        <strain evidence="2">AJ</strain>
    </source>
</reference>
<accession>A0A0A7RM34</accession>
<feature type="transmembrane region" description="Helical" evidence="1">
    <location>
        <begin position="57"/>
        <end position="80"/>
    </location>
</feature>
<dbReference type="Proteomes" id="UP000142548">
    <property type="component" value="Genome"/>
</dbReference>
<gene>
    <name evidence="2" type="primary">U24</name>
</gene>
<keyword evidence="1" id="KW-0472">Membrane</keyword>